<evidence type="ECO:0000256" key="1">
    <source>
        <dbReference type="SAM" id="SignalP"/>
    </source>
</evidence>
<evidence type="ECO:0000313" key="3">
    <source>
        <dbReference type="Proteomes" id="UP000178656"/>
    </source>
</evidence>
<feature type="chain" id="PRO_5009521350" evidence="1">
    <location>
        <begin position="25"/>
        <end position="174"/>
    </location>
</feature>
<dbReference type="Proteomes" id="UP000178656">
    <property type="component" value="Unassembled WGS sequence"/>
</dbReference>
<organism evidence="2 3">
    <name type="scientific">Candidatus Falkowbacteria bacterium RIFOXYC2_FULL_48_21</name>
    <dbReference type="NCBI Taxonomy" id="1798005"/>
    <lineage>
        <taxon>Bacteria</taxon>
        <taxon>Candidatus Falkowiibacteriota</taxon>
    </lineage>
</organism>
<reference evidence="2 3" key="1">
    <citation type="journal article" date="2016" name="Nat. Commun.">
        <title>Thousands of microbial genomes shed light on interconnected biogeochemical processes in an aquifer system.</title>
        <authorList>
            <person name="Anantharaman K."/>
            <person name="Brown C.T."/>
            <person name="Hug L.A."/>
            <person name="Sharon I."/>
            <person name="Castelle C.J."/>
            <person name="Probst A.J."/>
            <person name="Thomas B.C."/>
            <person name="Singh A."/>
            <person name="Wilkins M.J."/>
            <person name="Karaoz U."/>
            <person name="Brodie E.L."/>
            <person name="Williams K.H."/>
            <person name="Hubbard S.S."/>
            <person name="Banfield J.F."/>
        </authorList>
    </citation>
    <scope>NUCLEOTIDE SEQUENCE [LARGE SCALE GENOMIC DNA]</scope>
</reference>
<protein>
    <submittedName>
        <fullName evidence="2">Uncharacterized protein</fullName>
    </submittedName>
</protein>
<name>A0A1F5T8V4_9BACT</name>
<comment type="caution">
    <text evidence="2">The sequence shown here is derived from an EMBL/GenBank/DDBJ whole genome shotgun (WGS) entry which is preliminary data.</text>
</comment>
<keyword evidence="1" id="KW-0732">Signal</keyword>
<accession>A0A1F5T8V4</accession>
<proteinExistence type="predicted"/>
<dbReference type="AlphaFoldDB" id="A0A1F5T8V4"/>
<feature type="signal peptide" evidence="1">
    <location>
        <begin position="1"/>
        <end position="24"/>
    </location>
</feature>
<evidence type="ECO:0000313" key="2">
    <source>
        <dbReference type="EMBL" id="OGF35359.1"/>
    </source>
</evidence>
<dbReference type="EMBL" id="MFGM01000052">
    <property type="protein sequence ID" value="OGF35359.1"/>
    <property type="molecule type" value="Genomic_DNA"/>
</dbReference>
<gene>
    <name evidence="2" type="ORF">A2482_05365</name>
</gene>
<sequence length="174" mass="20220">MKKIVSVLFLIAAFCLTLPSAGSALTIGISGRPVAVEKAEMDQIDVVLGQVEADAWMFAWHRGYPMGRVFIRAYYLSNLPGEKDRLRAQVHFRDSAETEYVVVELTYKIWDMRLPTAIEEFVDSFMNRMPTKRAILSDWQEGSWIEYERFEQQKKTAFSEQMEKRIGWYNVGYD</sequence>